<evidence type="ECO:0000259" key="7">
    <source>
        <dbReference type="Pfam" id="PF01266"/>
    </source>
</evidence>
<evidence type="ECO:0000313" key="9">
    <source>
        <dbReference type="EMBL" id="OXI37142.1"/>
    </source>
</evidence>
<evidence type="ECO:0000256" key="3">
    <source>
        <dbReference type="ARBA" id="ARBA00022630"/>
    </source>
</evidence>
<dbReference type="InterPro" id="IPR036188">
    <property type="entry name" value="FAD/NAD-bd_sf"/>
</dbReference>
<evidence type="ECO:0000256" key="6">
    <source>
        <dbReference type="ARBA" id="ARBA00023002"/>
    </source>
</evidence>
<evidence type="ECO:0000256" key="5">
    <source>
        <dbReference type="ARBA" id="ARBA00022827"/>
    </source>
</evidence>
<dbReference type="Pfam" id="PF01266">
    <property type="entry name" value="DAO"/>
    <property type="match status" value="1"/>
</dbReference>
<dbReference type="InterPro" id="IPR000447">
    <property type="entry name" value="G3P_DH_FAD-dep"/>
</dbReference>
<dbReference type="InterPro" id="IPR038299">
    <property type="entry name" value="DAO_C_sf"/>
</dbReference>
<protein>
    <submittedName>
        <fullName evidence="9">FAD-dependent oxidoreductase</fullName>
    </submittedName>
</protein>
<keyword evidence="5" id="KW-0274">FAD</keyword>
<evidence type="ECO:0000259" key="8">
    <source>
        <dbReference type="Pfam" id="PF16901"/>
    </source>
</evidence>
<dbReference type="PANTHER" id="PTHR11985:SF35">
    <property type="entry name" value="ANAEROBIC GLYCEROL-3-PHOSPHATE DEHYDROGENASE SUBUNIT A"/>
    <property type="match status" value="1"/>
</dbReference>
<dbReference type="EMBL" id="NKFA01000018">
    <property type="protein sequence ID" value="OXI37142.1"/>
    <property type="molecule type" value="Genomic_DNA"/>
</dbReference>
<organism evidence="9 10">
    <name type="scientific">Burkholderia aenigmatica</name>
    <dbReference type="NCBI Taxonomy" id="2015348"/>
    <lineage>
        <taxon>Bacteria</taxon>
        <taxon>Pseudomonadati</taxon>
        <taxon>Pseudomonadota</taxon>
        <taxon>Betaproteobacteria</taxon>
        <taxon>Burkholderiales</taxon>
        <taxon>Burkholderiaceae</taxon>
        <taxon>Burkholderia</taxon>
        <taxon>Burkholderia cepacia complex</taxon>
    </lineage>
</organism>
<dbReference type="PRINTS" id="PR01001">
    <property type="entry name" value="FADG3PDH"/>
</dbReference>
<dbReference type="OrthoDB" id="9766796at2"/>
<dbReference type="Gene3D" id="3.50.50.60">
    <property type="entry name" value="FAD/NAD(P)-binding domain"/>
    <property type="match status" value="1"/>
</dbReference>
<comment type="similarity">
    <text evidence="2">Belongs to the FAD-dependent glycerol-3-phosphate dehydrogenase family.</text>
</comment>
<dbReference type="GO" id="GO:0004368">
    <property type="term" value="F:glycerol-3-phosphate dehydrogenase (quinone) activity"/>
    <property type="evidence" value="ECO:0007669"/>
    <property type="project" value="InterPro"/>
</dbReference>
<dbReference type="Pfam" id="PF16901">
    <property type="entry name" value="DAO_C"/>
    <property type="match status" value="1"/>
</dbReference>
<dbReference type="RefSeq" id="WP_089453314.1">
    <property type="nucleotide sequence ID" value="NZ_NKFA01000018.1"/>
</dbReference>
<dbReference type="Gene3D" id="3.30.9.10">
    <property type="entry name" value="D-Amino Acid Oxidase, subunit A, domain 2"/>
    <property type="match status" value="1"/>
</dbReference>
<dbReference type="SUPFAM" id="SSF51905">
    <property type="entry name" value="FAD/NAD(P)-binding domain"/>
    <property type="match status" value="1"/>
</dbReference>
<dbReference type="Proteomes" id="UP000214600">
    <property type="component" value="Unassembled WGS sequence"/>
</dbReference>
<evidence type="ECO:0000256" key="1">
    <source>
        <dbReference type="ARBA" id="ARBA00001974"/>
    </source>
</evidence>
<dbReference type="SUPFAM" id="SSF54373">
    <property type="entry name" value="FAD-linked reductases, C-terminal domain"/>
    <property type="match status" value="1"/>
</dbReference>
<feature type="domain" description="Alpha-glycerophosphate oxidase C-terminal" evidence="8">
    <location>
        <begin position="420"/>
        <end position="534"/>
    </location>
</feature>
<evidence type="ECO:0000256" key="4">
    <source>
        <dbReference type="ARBA" id="ARBA00022798"/>
    </source>
</evidence>
<name>A0A228I4M8_9BURK</name>
<evidence type="ECO:0000313" key="10">
    <source>
        <dbReference type="Proteomes" id="UP000214600"/>
    </source>
</evidence>
<proteinExistence type="inferred from homology"/>
<keyword evidence="6" id="KW-0560">Oxidoreductase</keyword>
<reference evidence="10" key="1">
    <citation type="submission" date="2017-06" db="EMBL/GenBank/DDBJ databases">
        <authorList>
            <person name="LiPuma J."/>
            <person name="Spilker T."/>
        </authorList>
    </citation>
    <scope>NUCLEOTIDE SEQUENCE [LARGE SCALE GENOMIC DNA]</scope>
    <source>
        <strain evidence="10">AU17325</strain>
    </source>
</reference>
<dbReference type="GO" id="GO:0046168">
    <property type="term" value="P:glycerol-3-phosphate catabolic process"/>
    <property type="evidence" value="ECO:0007669"/>
    <property type="project" value="TreeGrafter"/>
</dbReference>
<comment type="caution">
    <text evidence="9">The sequence shown here is derived from an EMBL/GenBank/DDBJ whole genome shotgun (WGS) entry which is preliminary data.</text>
</comment>
<accession>A0A228I4M8</accession>
<keyword evidence="4" id="KW-0319">Glycerol metabolism</keyword>
<dbReference type="GO" id="GO:0006071">
    <property type="term" value="P:glycerol metabolic process"/>
    <property type="evidence" value="ECO:0007669"/>
    <property type="project" value="UniProtKB-KW"/>
</dbReference>
<evidence type="ECO:0000256" key="2">
    <source>
        <dbReference type="ARBA" id="ARBA00007330"/>
    </source>
</evidence>
<dbReference type="InterPro" id="IPR006076">
    <property type="entry name" value="FAD-dep_OxRdtase"/>
</dbReference>
<reference evidence="9 10" key="2">
    <citation type="submission" date="2017-08" db="EMBL/GenBank/DDBJ databases">
        <title>WGS of novel Burkholderia cepaca complex species.</title>
        <authorList>
            <person name="Lipuma J."/>
            <person name="Spilker T."/>
        </authorList>
    </citation>
    <scope>NUCLEOTIDE SEQUENCE [LARGE SCALE GENOMIC DNA]</scope>
    <source>
        <strain evidence="9 10">AU17325</strain>
    </source>
</reference>
<gene>
    <name evidence="9" type="ORF">CFB84_31175</name>
</gene>
<sequence>MMFFPSRKAQADRAGMTGTEPLRVNRDEHLARLETDTFDVLIVGGGVTGAYAAFDASLRGLRVALVEKTDFASGTSSKSSKMVHGGLRYIEQGNLGLVRHSLLERQRLRRNARHLVQRLPFLFPVMEQEGVFDRRLAKAFESLLWTYDIAGGWREGILHQKLTKAEVLSHCPTFNETYLTGGFLYFDARVDDARLTLNLVRTAAFHGAAVANHARVVELTRDGHGKVDGAIVHADGRERRVRARVVVMATGVWLRDWTGARKGDTAALQVRPAKGVHVAIPWLKIRNDCTVTIPVPGRNRRATITRWGNVSYLGTTDEDYDGDLDDVHCTRQELDFLLEGACSALKVDLNADDVVGSIAGCRPLVGPPGGKTIEMKRNHEIHVAPDGLVTIVGGKLTTSRHMAEQTIDTVGKLLGRRTRCRTKSAYLLGAAGYDPQAIVASGGLAAHLGERYGTEARFVGDLADATPSLLAPIVDGLPYSEAEVLYAARHEFARSVDDVLSRRTRARLMARDASARAAPRVGEILKAELGLSDAAVASQVRDYVAAVALEKAILMGAHE</sequence>
<dbReference type="PANTHER" id="PTHR11985">
    <property type="entry name" value="GLYCEROL-3-PHOSPHATE DEHYDROGENASE"/>
    <property type="match status" value="1"/>
</dbReference>
<dbReference type="InterPro" id="IPR031656">
    <property type="entry name" value="DAO_C"/>
</dbReference>
<dbReference type="Gene3D" id="1.10.8.870">
    <property type="entry name" value="Alpha-glycerophosphate oxidase, cap domain"/>
    <property type="match status" value="1"/>
</dbReference>
<feature type="domain" description="FAD dependent oxidoreductase" evidence="7">
    <location>
        <begin position="39"/>
        <end position="397"/>
    </location>
</feature>
<comment type="cofactor">
    <cofactor evidence="1">
        <name>FAD</name>
        <dbReference type="ChEBI" id="CHEBI:57692"/>
    </cofactor>
</comment>
<dbReference type="AlphaFoldDB" id="A0A228I4M8"/>
<keyword evidence="3" id="KW-0285">Flavoprotein</keyword>